<keyword evidence="5" id="KW-0472">Membrane</keyword>
<keyword evidence="7" id="KW-0934">Plastid</keyword>
<comment type="similarity">
    <text evidence="1 4">Belongs to the PsaF family.</text>
</comment>
<evidence type="ECO:0000256" key="6">
    <source>
        <dbReference type="SAM" id="SignalP"/>
    </source>
</evidence>
<keyword evidence="3 4" id="KW-0603">Photosystem I</keyword>
<dbReference type="FunFam" id="1.10.8.110:FF:000001">
    <property type="entry name" value="Photosystem I reaction center subunit III"/>
    <property type="match status" value="1"/>
</dbReference>
<evidence type="ECO:0000256" key="2">
    <source>
        <dbReference type="ARBA" id="ARBA00022531"/>
    </source>
</evidence>
<dbReference type="PANTHER" id="PTHR34939:SF1">
    <property type="entry name" value="PHOTOSYSTEM I REACTION CENTER SUBUNIT III, CHLOROPLASTIC"/>
    <property type="match status" value="1"/>
</dbReference>
<dbReference type="GO" id="GO:0015979">
    <property type="term" value="P:photosynthesis"/>
    <property type="evidence" value="ECO:0007669"/>
    <property type="project" value="UniProtKB-UniRule"/>
</dbReference>
<evidence type="ECO:0000256" key="1">
    <source>
        <dbReference type="ARBA" id="ARBA00008386"/>
    </source>
</evidence>
<organism evidence="7">
    <name type="scientific">Vischeria sp. CAUP Q 202</name>
    <dbReference type="NCBI Taxonomy" id="1805947"/>
    <lineage>
        <taxon>Eukaryota</taxon>
        <taxon>Sar</taxon>
        <taxon>Stramenopiles</taxon>
        <taxon>Ochrophyta</taxon>
        <taxon>Eustigmatophyceae</taxon>
        <taxon>Eustigmatales</taxon>
        <taxon>Chlorobotryaceae</taxon>
        <taxon>Vischeria</taxon>
    </lineage>
</organism>
<evidence type="ECO:0000256" key="5">
    <source>
        <dbReference type="SAM" id="Phobius"/>
    </source>
</evidence>
<feature type="signal peptide" evidence="6">
    <location>
        <begin position="1"/>
        <end position="24"/>
    </location>
</feature>
<dbReference type="AlphaFoldDB" id="A0A1D8RDT3"/>
<keyword evidence="2 4" id="KW-0602">Photosynthesis</keyword>
<gene>
    <name evidence="7" type="primary">psaF</name>
</gene>
<dbReference type="PANTHER" id="PTHR34939">
    <property type="entry name" value="PHOTOSYSTEM I REACTION CENTER SUBUNIT III, CHLOROPLASTIC"/>
    <property type="match status" value="1"/>
</dbReference>
<dbReference type="InterPro" id="IPR036577">
    <property type="entry name" value="PSI_PsaF_sf"/>
</dbReference>
<dbReference type="EMBL" id="KX839261">
    <property type="protein sequence ID" value="AOW70867.1"/>
    <property type="molecule type" value="Genomic_DNA"/>
</dbReference>
<evidence type="ECO:0000313" key="7">
    <source>
        <dbReference type="EMBL" id="AOW70867.1"/>
    </source>
</evidence>
<name>A0A1D8RDT3_9STRA</name>
<dbReference type="Gene3D" id="1.10.8.110">
    <property type="entry name" value="Photosystem I PsaF, reaction centre subunit III"/>
    <property type="match status" value="1"/>
</dbReference>
<keyword evidence="6" id="KW-0732">Signal</keyword>
<dbReference type="GO" id="GO:0009538">
    <property type="term" value="C:photosystem I reaction center"/>
    <property type="evidence" value="ECO:0007669"/>
    <property type="project" value="UniProtKB-UniRule"/>
</dbReference>
<keyword evidence="7" id="KW-0150">Chloroplast</keyword>
<comment type="function">
    <text evidence="4">Participates in efficiency of electron transfer from plastocyanin to P700 (or cytochrome c553 in algae and cyanobacteria). This plastocyanin-docking protein contributes to the specific association of plastocyanin to PSI.</text>
</comment>
<accession>A0A1D8RDT3</accession>
<keyword evidence="5" id="KW-1133">Transmembrane helix</keyword>
<evidence type="ECO:0000256" key="3">
    <source>
        <dbReference type="ARBA" id="ARBA00022836"/>
    </source>
</evidence>
<dbReference type="Pfam" id="PF02507">
    <property type="entry name" value="PSI_PsaF"/>
    <property type="match status" value="1"/>
</dbReference>
<feature type="transmembrane region" description="Helical" evidence="5">
    <location>
        <begin position="143"/>
        <end position="163"/>
    </location>
</feature>
<keyword evidence="5" id="KW-0812">Transmembrane</keyword>
<dbReference type="InterPro" id="IPR003666">
    <property type="entry name" value="PSI_PsaF"/>
</dbReference>
<evidence type="ECO:0000256" key="4">
    <source>
        <dbReference type="RuleBase" id="RU368107"/>
    </source>
</evidence>
<feature type="chain" id="PRO_5009111595" description="Photosystem I reaction center subunit III" evidence="6">
    <location>
        <begin position="25"/>
        <end position="185"/>
    </location>
</feature>
<protein>
    <recommendedName>
        <fullName evidence="4">Photosystem I reaction center subunit III</fullName>
    </recommendedName>
    <alternativeName>
        <fullName evidence="4">PSI-F</fullName>
    </alternativeName>
</protein>
<proteinExistence type="inferred from homology"/>
<dbReference type="SUPFAM" id="SSF81536">
    <property type="entry name" value="Subunit III of photosystem I reaction centre, PsaF"/>
    <property type="match status" value="1"/>
</dbReference>
<feature type="transmembrane region" description="Helical" evidence="5">
    <location>
        <begin position="107"/>
        <end position="123"/>
    </location>
</feature>
<reference evidence="7" key="1">
    <citation type="submission" date="2016-09" db="EMBL/GenBank/DDBJ databases">
        <title>The plastid genome of some eustigmatophyte algae harbours a bacteria-derived six-gene cluster for biosynthesis of a novel secondary metabolite.</title>
        <authorList>
            <person name="Yurchenko T."/>
            <person name="Sevcikova T."/>
            <person name="Strnad H."/>
            <person name="Butenko A."/>
            <person name="Elias M."/>
        </authorList>
    </citation>
    <scope>NUCLEOTIDE SEQUENCE</scope>
</reference>
<sequence length="185" mass="20621">MTKFVKFASIALLNSLTLPLLANADIGGLNPCKDSEVFQKRLAKTVKKLESRLKKYEESSPPSLAIQQQINQTKQRFTRYGNSNLLCGNDGLPHLITDGRWSHAAEFLAPSILFLYITGWIGWVGRKYIRTISESSNPTEKEIIIDVPLAISIMTSGFVWPFAAWQEFLSGDLIASDDTITTSPK</sequence>
<geneLocation type="chloroplast" evidence="7"/>